<dbReference type="EMBL" id="KN834855">
    <property type="protein sequence ID" value="KIK51794.1"/>
    <property type="molecule type" value="Genomic_DNA"/>
</dbReference>
<keyword evidence="2" id="KW-0732">Signal</keyword>
<name>A0A0D0BQ99_9AGAR</name>
<dbReference type="HOGENOM" id="CLU_804233_0_0_1"/>
<evidence type="ECO:0000256" key="2">
    <source>
        <dbReference type="SAM" id="SignalP"/>
    </source>
</evidence>
<reference evidence="3 4" key="1">
    <citation type="submission" date="2014-04" db="EMBL/GenBank/DDBJ databases">
        <title>Evolutionary Origins and Diversification of the Mycorrhizal Mutualists.</title>
        <authorList>
            <consortium name="DOE Joint Genome Institute"/>
            <consortium name="Mycorrhizal Genomics Consortium"/>
            <person name="Kohler A."/>
            <person name="Kuo A."/>
            <person name="Nagy L.G."/>
            <person name="Floudas D."/>
            <person name="Copeland A."/>
            <person name="Barry K.W."/>
            <person name="Cichocki N."/>
            <person name="Veneault-Fourrey C."/>
            <person name="LaButti K."/>
            <person name="Lindquist E.A."/>
            <person name="Lipzen A."/>
            <person name="Lundell T."/>
            <person name="Morin E."/>
            <person name="Murat C."/>
            <person name="Riley R."/>
            <person name="Ohm R."/>
            <person name="Sun H."/>
            <person name="Tunlid A."/>
            <person name="Henrissat B."/>
            <person name="Grigoriev I.V."/>
            <person name="Hibbett D.S."/>
            <person name="Martin F."/>
        </authorList>
    </citation>
    <scope>NUCLEOTIDE SEQUENCE [LARGE SCALE GENOMIC DNA]</scope>
    <source>
        <strain evidence="3 4">FD-317 M1</strain>
    </source>
</reference>
<protein>
    <submittedName>
        <fullName evidence="3">Uncharacterized protein</fullName>
    </submittedName>
</protein>
<organism evidence="3 4">
    <name type="scientific">Collybiopsis luxurians FD-317 M1</name>
    <dbReference type="NCBI Taxonomy" id="944289"/>
    <lineage>
        <taxon>Eukaryota</taxon>
        <taxon>Fungi</taxon>
        <taxon>Dikarya</taxon>
        <taxon>Basidiomycota</taxon>
        <taxon>Agaricomycotina</taxon>
        <taxon>Agaricomycetes</taxon>
        <taxon>Agaricomycetidae</taxon>
        <taxon>Agaricales</taxon>
        <taxon>Marasmiineae</taxon>
        <taxon>Omphalotaceae</taxon>
        <taxon>Collybiopsis</taxon>
        <taxon>Collybiopsis luxurians</taxon>
    </lineage>
</organism>
<feature type="chain" id="PRO_5002208242" evidence="2">
    <location>
        <begin position="25"/>
        <end position="345"/>
    </location>
</feature>
<dbReference type="Proteomes" id="UP000053593">
    <property type="component" value="Unassembled WGS sequence"/>
</dbReference>
<evidence type="ECO:0000313" key="4">
    <source>
        <dbReference type="Proteomes" id="UP000053593"/>
    </source>
</evidence>
<feature type="region of interest" description="Disordered" evidence="1">
    <location>
        <begin position="44"/>
        <end position="79"/>
    </location>
</feature>
<feature type="compositionally biased region" description="Polar residues" evidence="1">
    <location>
        <begin position="44"/>
        <end position="67"/>
    </location>
</feature>
<accession>A0A0D0BQ99</accession>
<feature type="signal peptide" evidence="2">
    <location>
        <begin position="1"/>
        <end position="24"/>
    </location>
</feature>
<gene>
    <name evidence="3" type="ORF">GYMLUDRAFT_979975</name>
</gene>
<evidence type="ECO:0000313" key="3">
    <source>
        <dbReference type="EMBL" id="KIK51794.1"/>
    </source>
</evidence>
<sequence length="345" mass="37321">MMNALTLVMNTSALMMNALPLCAAVWNTNTWAMSQGTDNAISCHQEPTTSSPTVSQPEHCSPNSSICDSDEEHPLSTEGNAPGLKCKAHLSQKKQHCLKCQALATKYTPPPLYNPSSLRDSHTALEIDTDAAQLDAALGAQTGKPGQTKHLGTILQCQQMSHLADLLAEGFYHIKWDGYYSIGLMNTHDDMNALGNNAGLGISAANGNHARRSFPVYNLGTTMGMGNSTPVSLNPKDMCSILNTLVGSEAVKHMARYQDCFTFLKTSHVIVSSLQLHSTLVERYGPSNTEISLIGPLGGRFDQTRSGQLILWELKLVIDFPHASTILIPSAVITHSNIPIHPNDF</sequence>
<dbReference type="OrthoDB" id="3253621at2759"/>
<dbReference type="AlphaFoldDB" id="A0A0D0BQ99"/>
<evidence type="ECO:0000256" key="1">
    <source>
        <dbReference type="SAM" id="MobiDB-lite"/>
    </source>
</evidence>
<keyword evidence="4" id="KW-1185">Reference proteome</keyword>
<proteinExistence type="predicted"/>